<keyword evidence="5 8" id="KW-0067">ATP-binding</keyword>
<dbReference type="GO" id="GO:0003724">
    <property type="term" value="F:RNA helicase activity"/>
    <property type="evidence" value="ECO:0007669"/>
    <property type="project" value="UniProtKB-EC"/>
</dbReference>
<dbReference type="PROSITE" id="PS51194">
    <property type="entry name" value="HELICASE_CTER"/>
    <property type="match status" value="1"/>
</dbReference>
<feature type="domain" description="DEAD-box RNA helicase Q" evidence="12">
    <location>
        <begin position="230"/>
        <end position="258"/>
    </location>
</feature>
<dbReference type="InterPro" id="IPR014001">
    <property type="entry name" value="Helicase_ATP-bd"/>
</dbReference>
<feature type="domain" description="Helicase C-terminal" evidence="11">
    <location>
        <begin position="447"/>
        <end position="610"/>
    </location>
</feature>
<evidence type="ECO:0000259" key="10">
    <source>
        <dbReference type="PROSITE" id="PS51192"/>
    </source>
</evidence>
<evidence type="ECO:0000256" key="3">
    <source>
        <dbReference type="ARBA" id="ARBA00022801"/>
    </source>
</evidence>
<dbReference type="InterPro" id="IPR001650">
    <property type="entry name" value="Helicase_C-like"/>
</dbReference>
<dbReference type="GO" id="GO:0003723">
    <property type="term" value="F:RNA binding"/>
    <property type="evidence" value="ECO:0007669"/>
    <property type="project" value="UniProtKB-KW"/>
</dbReference>
<dbReference type="InterPro" id="IPR000629">
    <property type="entry name" value="RNA-helicase_DEAD-box_CS"/>
</dbReference>
<gene>
    <name evidence="13" type="primary">RH24</name>
    <name evidence="13" type="ORF">CASFOL_002608</name>
</gene>
<proteinExistence type="inferred from homology"/>
<dbReference type="PROSITE" id="PS51192">
    <property type="entry name" value="HELICASE_ATP_BIND_1"/>
    <property type="match status" value="1"/>
</dbReference>
<evidence type="ECO:0000313" key="13">
    <source>
        <dbReference type="EMBL" id="KAL3652927.1"/>
    </source>
</evidence>
<dbReference type="InterPro" id="IPR011545">
    <property type="entry name" value="DEAD/DEAH_box_helicase_dom"/>
</dbReference>
<feature type="compositionally biased region" description="Acidic residues" evidence="9">
    <location>
        <begin position="43"/>
        <end position="54"/>
    </location>
</feature>
<dbReference type="Proteomes" id="UP001632038">
    <property type="component" value="Unassembled WGS sequence"/>
</dbReference>
<feature type="domain" description="Helicase ATP-binding" evidence="10">
    <location>
        <begin position="261"/>
        <end position="436"/>
    </location>
</feature>
<dbReference type="PROSITE" id="PS51195">
    <property type="entry name" value="Q_MOTIF"/>
    <property type="match status" value="1"/>
</dbReference>
<keyword evidence="2 8" id="KW-0547">Nucleotide-binding</keyword>
<dbReference type="GO" id="GO:0016787">
    <property type="term" value="F:hydrolase activity"/>
    <property type="evidence" value="ECO:0007669"/>
    <property type="project" value="UniProtKB-KW"/>
</dbReference>
<organism evidence="13 14">
    <name type="scientific">Castilleja foliolosa</name>
    <dbReference type="NCBI Taxonomy" id="1961234"/>
    <lineage>
        <taxon>Eukaryota</taxon>
        <taxon>Viridiplantae</taxon>
        <taxon>Streptophyta</taxon>
        <taxon>Embryophyta</taxon>
        <taxon>Tracheophyta</taxon>
        <taxon>Spermatophyta</taxon>
        <taxon>Magnoliopsida</taxon>
        <taxon>eudicotyledons</taxon>
        <taxon>Gunneridae</taxon>
        <taxon>Pentapetalae</taxon>
        <taxon>asterids</taxon>
        <taxon>lamiids</taxon>
        <taxon>Lamiales</taxon>
        <taxon>Orobanchaceae</taxon>
        <taxon>Pedicularideae</taxon>
        <taxon>Castillejinae</taxon>
        <taxon>Castilleja</taxon>
    </lineage>
</organism>
<evidence type="ECO:0000256" key="6">
    <source>
        <dbReference type="ARBA" id="ARBA00022884"/>
    </source>
</evidence>
<feature type="compositionally biased region" description="Polar residues" evidence="9">
    <location>
        <begin position="15"/>
        <end position="27"/>
    </location>
</feature>
<dbReference type="FunFam" id="3.40.50.300:FF:000079">
    <property type="entry name" value="probable ATP-dependent RNA helicase DDX17"/>
    <property type="match status" value="1"/>
</dbReference>
<evidence type="ECO:0000313" key="14">
    <source>
        <dbReference type="Proteomes" id="UP001632038"/>
    </source>
</evidence>
<comment type="similarity">
    <text evidence="8">Belongs to the DEAD box helicase family.</text>
</comment>
<sequence length="781" mass="84670">MSKRKFGFEGFGINRQPTYNFERSQPPQRLYAPPSSRGGGVGGEDDGDLENIEYADERDTSNDVVSTNNNGGATEEDEIDPLDAFMEGLQEEIKSAPPPKVKDKLDKYKDDVEDDPVEIFMKAKKDVGLQLAADALQAGYNSDDEVYAAAKAVDAGMVEYDSDDNPIVLDKKKIEPIAALDHSTIDYQPFDKDFYEEKPSISDMSDQDVAEYRNSVAICVSGFDVPRPVKTFEDCGFSVELMKAIGKQAYEIPTPIQCQALPIVLSGRDVIGIAKTGSGKTASFVLPMITHIMDQPELQKEEGPVGVICAPTRELAHQIYLEAKKFSKAHGIRVSAVYGGMSKLDQFKELKAGCEIVVATPGRLIDMIKMKALTMYRATYLVLDEADRMFDLGFEPQIRSIVGQIRPDRQTLLFSATMPRKVEKLAREILSDPIRVTVGQVGMANEDITQVVEVIPSEAEKLPWLLEKLPRLIDEGDVLVFASKKATVDEVELQLVQKGFKVAALHGDKDQSSRMEILQKFKTGVFHVLIATDVAARGLDIKSIKSVVNFDIAKDMDMHVHRIGRTGRAGDKDGTAYTLITHKEARFAGELVNSLIAAGQNVSAELMDLAMKDGRFRSKRDARKGGGGKKGKGRGGGSGKGVRGVDFGLGIGYNPESKVAAPSATTARPATVNSLKTGMMAQFRNSFVPASSSSQNQFAQNSPGVQTNKRMVLAGFVSGGTIGGDVHAAKNSSTSSTSAPPASNPNLNTREGAKQTQSDSQIKQEKDEDPLAGIADAINGK</sequence>
<dbReference type="InterPro" id="IPR027417">
    <property type="entry name" value="P-loop_NTPase"/>
</dbReference>
<evidence type="ECO:0000256" key="5">
    <source>
        <dbReference type="ARBA" id="ARBA00022840"/>
    </source>
</evidence>
<feature type="compositionally biased region" description="Polar residues" evidence="9">
    <location>
        <begin position="62"/>
        <end position="72"/>
    </location>
</feature>
<comment type="caution">
    <text evidence="13">The sequence shown here is derived from an EMBL/GenBank/DDBJ whole genome shotgun (WGS) entry which is preliminary data.</text>
</comment>
<dbReference type="Pfam" id="PF00270">
    <property type="entry name" value="DEAD"/>
    <property type="match status" value="1"/>
</dbReference>
<keyword evidence="4 8" id="KW-0347">Helicase</keyword>
<dbReference type="GO" id="GO:0005524">
    <property type="term" value="F:ATP binding"/>
    <property type="evidence" value="ECO:0007669"/>
    <property type="project" value="UniProtKB-KW"/>
</dbReference>
<feature type="short sequence motif" description="Q motif" evidence="7">
    <location>
        <begin position="230"/>
        <end position="258"/>
    </location>
</feature>
<evidence type="ECO:0000256" key="8">
    <source>
        <dbReference type="RuleBase" id="RU000492"/>
    </source>
</evidence>
<dbReference type="SUPFAM" id="SSF52540">
    <property type="entry name" value="P-loop containing nucleoside triphosphate hydrolases"/>
    <property type="match status" value="2"/>
</dbReference>
<evidence type="ECO:0000256" key="1">
    <source>
        <dbReference type="ARBA" id="ARBA00012552"/>
    </source>
</evidence>
<reference evidence="14" key="1">
    <citation type="journal article" date="2024" name="IScience">
        <title>Strigolactones Initiate the Formation of Haustorium-like Structures in Castilleja.</title>
        <authorList>
            <person name="Buerger M."/>
            <person name="Peterson D."/>
            <person name="Chory J."/>
        </authorList>
    </citation>
    <scope>NUCLEOTIDE SEQUENCE [LARGE SCALE GENOMIC DNA]</scope>
</reference>
<feature type="region of interest" description="Disordered" evidence="9">
    <location>
        <begin position="615"/>
        <end position="641"/>
    </location>
</feature>
<dbReference type="CDD" id="cd18787">
    <property type="entry name" value="SF2_C_DEAD"/>
    <property type="match status" value="1"/>
</dbReference>
<dbReference type="AlphaFoldDB" id="A0ABD3EGS1"/>
<dbReference type="PROSITE" id="PS00039">
    <property type="entry name" value="DEAD_ATP_HELICASE"/>
    <property type="match status" value="1"/>
</dbReference>
<dbReference type="SMART" id="SM00487">
    <property type="entry name" value="DEXDc"/>
    <property type="match status" value="1"/>
</dbReference>
<dbReference type="Gene3D" id="3.40.50.300">
    <property type="entry name" value="P-loop containing nucleotide triphosphate hydrolases"/>
    <property type="match status" value="2"/>
</dbReference>
<dbReference type="PANTHER" id="PTHR47958">
    <property type="entry name" value="ATP-DEPENDENT RNA HELICASE DBP3"/>
    <property type="match status" value="1"/>
</dbReference>
<keyword evidence="3 8" id="KW-0378">Hydrolase</keyword>
<dbReference type="Pfam" id="PF00271">
    <property type="entry name" value="Helicase_C"/>
    <property type="match status" value="1"/>
</dbReference>
<keyword evidence="6" id="KW-0694">RNA-binding</keyword>
<evidence type="ECO:0000259" key="12">
    <source>
        <dbReference type="PROSITE" id="PS51195"/>
    </source>
</evidence>
<keyword evidence="14" id="KW-1185">Reference proteome</keyword>
<protein>
    <recommendedName>
        <fullName evidence="1">RNA helicase</fullName>
        <ecNumber evidence="1">3.6.4.13</ecNumber>
    </recommendedName>
</protein>
<dbReference type="EMBL" id="JAVIJP010000005">
    <property type="protein sequence ID" value="KAL3652927.1"/>
    <property type="molecule type" value="Genomic_DNA"/>
</dbReference>
<dbReference type="SMART" id="SM00490">
    <property type="entry name" value="HELICc"/>
    <property type="match status" value="1"/>
</dbReference>
<evidence type="ECO:0000256" key="4">
    <source>
        <dbReference type="ARBA" id="ARBA00022806"/>
    </source>
</evidence>
<name>A0ABD3EGS1_9LAMI</name>
<dbReference type="EC" id="3.6.4.13" evidence="1"/>
<accession>A0ABD3EGS1</accession>
<dbReference type="CDD" id="cd17952">
    <property type="entry name" value="DEADc_DDX42"/>
    <property type="match status" value="1"/>
</dbReference>
<evidence type="ECO:0000256" key="2">
    <source>
        <dbReference type="ARBA" id="ARBA00022741"/>
    </source>
</evidence>
<evidence type="ECO:0000256" key="7">
    <source>
        <dbReference type="PROSITE-ProRule" id="PRU00552"/>
    </source>
</evidence>
<dbReference type="InterPro" id="IPR014014">
    <property type="entry name" value="RNA_helicase_DEAD_Q_motif"/>
</dbReference>
<feature type="region of interest" description="Disordered" evidence="9">
    <location>
        <begin position="1"/>
        <end position="79"/>
    </location>
</feature>
<evidence type="ECO:0000256" key="9">
    <source>
        <dbReference type="SAM" id="MobiDB-lite"/>
    </source>
</evidence>
<evidence type="ECO:0000259" key="11">
    <source>
        <dbReference type="PROSITE" id="PS51194"/>
    </source>
</evidence>
<feature type="compositionally biased region" description="Basic residues" evidence="9">
    <location>
        <begin position="617"/>
        <end position="633"/>
    </location>
</feature>
<feature type="region of interest" description="Disordered" evidence="9">
    <location>
        <begin position="727"/>
        <end position="781"/>
    </location>
</feature>
<feature type="compositionally biased region" description="Low complexity" evidence="9">
    <location>
        <begin position="729"/>
        <end position="749"/>
    </location>
</feature>